<dbReference type="EMBL" id="JBANRG010000035">
    <property type="protein sequence ID" value="KAK7449657.1"/>
    <property type="molecule type" value="Genomic_DNA"/>
</dbReference>
<name>A0ABR1J6G4_9AGAR</name>
<evidence type="ECO:0000313" key="2">
    <source>
        <dbReference type="Proteomes" id="UP001498398"/>
    </source>
</evidence>
<keyword evidence="2" id="KW-1185">Reference proteome</keyword>
<sequence>MPCIFTSELQNFNSSILAHLDLRTANRIARAIVITLVVYSLCYLIQLSLPSGETNAQDVEPPQSMYTVEKNSIAASTDKDTAAMKNQVRCNAEKYPAEKEQA</sequence>
<comment type="caution">
    <text evidence="1">The sequence shown here is derived from an EMBL/GenBank/DDBJ whole genome shotgun (WGS) entry which is preliminary data.</text>
</comment>
<reference evidence="1 2" key="1">
    <citation type="submission" date="2024-01" db="EMBL/GenBank/DDBJ databases">
        <title>A draft genome for the cacao thread blight pathogen Marasmiellus scandens.</title>
        <authorList>
            <person name="Baruah I.K."/>
            <person name="Leung J."/>
            <person name="Bukari Y."/>
            <person name="Amoako-Attah I."/>
            <person name="Meinhardt L.W."/>
            <person name="Bailey B.A."/>
            <person name="Cohen S.P."/>
        </authorList>
    </citation>
    <scope>NUCLEOTIDE SEQUENCE [LARGE SCALE GENOMIC DNA]</scope>
    <source>
        <strain evidence="1 2">GH-19</strain>
    </source>
</reference>
<evidence type="ECO:0000313" key="1">
    <source>
        <dbReference type="EMBL" id="KAK7449657.1"/>
    </source>
</evidence>
<dbReference type="Proteomes" id="UP001498398">
    <property type="component" value="Unassembled WGS sequence"/>
</dbReference>
<gene>
    <name evidence="1" type="ORF">VKT23_013131</name>
</gene>
<proteinExistence type="predicted"/>
<protein>
    <submittedName>
        <fullName evidence="1">Uncharacterized protein</fullName>
    </submittedName>
</protein>
<organism evidence="1 2">
    <name type="scientific">Marasmiellus scandens</name>
    <dbReference type="NCBI Taxonomy" id="2682957"/>
    <lineage>
        <taxon>Eukaryota</taxon>
        <taxon>Fungi</taxon>
        <taxon>Dikarya</taxon>
        <taxon>Basidiomycota</taxon>
        <taxon>Agaricomycotina</taxon>
        <taxon>Agaricomycetes</taxon>
        <taxon>Agaricomycetidae</taxon>
        <taxon>Agaricales</taxon>
        <taxon>Marasmiineae</taxon>
        <taxon>Omphalotaceae</taxon>
        <taxon>Marasmiellus</taxon>
    </lineage>
</organism>
<accession>A0ABR1J6G4</accession>